<feature type="compositionally biased region" description="Basic and acidic residues" evidence="1">
    <location>
        <begin position="1"/>
        <end position="11"/>
    </location>
</feature>
<evidence type="ECO:0000313" key="3">
    <source>
        <dbReference type="Proteomes" id="UP000050761"/>
    </source>
</evidence>
<name>A0A183F7J2_HELPZ</name>
<dbReference type="EMBL" id="UZAH01002885">
    <property type="protein sequence ID" value="VDO23282.1"/>
    <property type="molecule type" value="Genomic_DNA"/>
</dbReference>
<reference evidence="2 3" key="1">
    <citation type="submission" date="2018-11" db="EMBL/GenBank/DDBJ databases">
        <authorList>
            <consortium name="Pathogen Informatics"/>
        </authorList>
    </citation>
    <scope>NUCLEOTIDE SEQUENCE [LARGE SCALE GENOMIC DNA]</scope>
</reference>
<accession>A0A3P7X0Y6</accession>
<evidence type="ECO:0000313" key="4">
    <source>
        <dbReference type="WBParaSite" id="HPBE_0000213401-mRNA-1"/>
    </source>
</evidence>
<gene>
    <name evidence="2" type="ORF">HPBE_LOCUS2135</name>
</gene>
<protein>
    <submittedName>
        <fullName evidence="4">Miff domain-containing protein</fullName>
    </submittedName>
</protein>
<sequence>MIRGARLREQVADDEQDSHKMSVALETYTNEPLKEHSGKLITADDLRMFDSPPPQSVNQADKTNYQDEFFGKVDSRLFQTKAKLMMLPLQWKI</sequence>
<keyword evidence="3" id="KW-1185">Reference proteome</keyword>
<feature type="region of interest" description="Disordered" evidence="1">
    <location>
        <begin position="1"/>
        <end position="20"/>
    </location>
</feature>
<dbReference type="WBParaSite" id="HPBE_0000213401-mRNA-1">
    <property type="protein sequence ID" value="HPBE_0000213401-mRNA-1"/>
    <property type="gene ID" value="HPBE_0000213401"/>
</dbReference>
<evidence type="ECO:0000313" key="2">
    <source>
        <dbReference type="EMBL" id="VDO23282.1"/>
    </source>
</evidence>
<dbReference type="AlphaFoldDB" id="A0A183F7J2"/>
<evidence type="ECO:0000256" key="1">
    <source>
        <dbReference type="SAM" id="MobiDB-lite"/>
    </source>
</evidence>
<accession>A0A183F7J2</accession>
<dbReference type="Proteomes" id="UP000050761">
    <property type="component" value="Unassembled WGS sequence"/>
</dbReference>
<organism evidence="3 4">
    <name type="scientific">Heligmosomoides polygyrus</name>
    <name type="common">Parasitic roundworm</name>
    <dbReference type="NCBI Taxonomy" id="6339"/>
    <lineage>
        <taxon>Eukaryota</taxon>
        <taxon>Metazoa</taxon>
        <taxon>Ecdysozoa</taxon>
        <taxon>Nematoda</taxon>
        <taxon>Chromadorea</taxon>
        <taxon>Rhabditida</taxon>
        <taxon>Rhabditina</taxon>
        <taxon>Rhabditomorpha</taxon>
        <taxon>Strongyloidea</taxon>
        <taxon>Heligmosomidae</taxon>
        <taxon>Heligmosomoides</taxon>
    </lineage>
</organism>
<proteinExistence type="predicted"/>
<dbReference type="OrthoDB" id="5840481at2759"/>
<reference evidence="4" key="2">
    <citation type="submission" date="2019-09" db="UniProtKB">
        <authorList>
            <consortium name="WormBaseParasite"/>
        </authorList>
    </citation>
    <scope>IDENTIFICATION</scope>
</reference>